<dbReference type="AlphaFoldDB" id="A0A345DEE5"/>
<name>A0A345DEE5_9BURK</name>
<feature type="transmembrane region" description="Helical" evidence="11">
    <location>
        <begin position="21"/>
        <end position="41"/>
    </location>
</feature>
<evidence type="ECO:0000256" key="10">
    <source>
        <dbReference type="ARBA" id="ARBA00023316"/>
    </source>
</evidence>
<keyword evidence="5 11" id="KW-0812">Transmembrane</keyword>
<dbReference type="UniPathway" id="UPA00219"/>
<dbReference type="Pfam" id="PF01098">
    <property type="entry name" value="FTSW_RODA_SPOVE"/>
    <property type="match status" value="1"/>
</dbReference>
<evidence type="ECO:0000256" key="11">
    <source>
        <dbReference type="HAMAP-Rule" id="MF_02079"/>
    </source>
</evidence>
<dbReference type="GO" id="GO:0009252">
    <property type="term" value="P:peptidoglycan biosynthetic process"/>
    <property type="evidence" value="ECO:0007669"/>
    <property type="project" value="UniProtKB-UniRule"/>
</dbReference>
<comment type="subcellular location">
    <subcellularLocation>
        <location evidence="11">Cell inner membrane</location>
        <topology evidence="11">Multi-pass membrane protein</topology>
    </subcellularLocation>
    <subcellularLocation>
        <location evidence="1">Membrane</location>
        <topology evidence="1">Multi-pass membrane protein</topology>
    </subcellularLocation>
</comment>
<keyword evidence="7 11" id="KW-0573">Peptidoglycan synthesis</keyword>
<reference evidence="13" key="1">
    <citation type="submission" date="2018-07" db="EMBL/GenBank/DDBJ databases">
        <authorList>
            <person name="Kim H."/>
        </authorList>
    </citation>
    <scope>NUCLEOTIDE SEQUENCE [LARGE SCALE GENOMIC DNA]</scope>
    <source>
        <strain evidence="13">F02</strain>
    </source>
</reference>
<dbReference type="GO" id="GO:0015648">
    <property type="term" value="F:lipid-linked peptidoglycan transporter activity"/>
    <property type="evidence" value="ECO:0007669"/>
    <property type="project" value="TreeGrafter"/>
</dbReference>
<evidence type="ECO:0000256" key="4">
    <source>
        <dbReference type="ARBA" id="ARBA00022679"/>
    </source>
</evidence>
<dbReference type="GO" id="GO:0008955">
    <property type="term" value="F:peptidoglycan glycosyltransferase activity"/>
    <property type="evidence" value="ECO:0007669"/>
    <property type="project" value="UniProtKB-UniRule"/>
</dbReference>
<dbReference type="KEGG" id="hyf:DTO96_102489"/>
<keyword evidence="9 11" id="KW-0472">Membrane</keyword>
<dbReference type="GO" id="GO:0005886">
    <property type="term" value="C:plasma membrane"/>
    <property type="evidence" value="ECO:0007669"/>
    <property type="project" value="UniProtKB-SubCell"/>
</dbReference>
<dbReference type="HAMAP" id="MF_02079">
    <property type="entry name" value="PGT_RodA"/>
    <property type="match status" value="1"/>
</dbReference>
<evidence type="ECO:0000313" key="12">
    <source>
        <dbReference type="EMBL" id="AXF86733.1"/>
    </source>
</evidence>
<feature type="transmembrane region" description="Helical" evidence="11">
    <location>
        <begin position="141"/>
        <end position="159"/>
    </location>
</feature>
<feature type="transmembrane region" description="Helical" evidence="11">
    <location>
        <begin position="342"/>
        <end position="363"/>
    </location>
</feature>
<gene>
    <name evidence="11 12" type="primary">mrdB</name>
    <name evidence="11" type="synonym">rodA</name>
    <name evidence="12" type="ORF">DTO96_102489</name>
</gene>
<evidence type="ECO:0000256" key="5">
    <source>
        <dbReference type="ARBA" id="ARBA00022692"/>
    </source>
</evidence>
<dbReference type="PANTHER" id="PTHR30474:SF1">
    <property type="entry name" value="PEPTIDOGLYCAN GLYCOSYLTRANSFERASE MRDB"/>
    <property type="match status" value="1"/>
</dbReference>
<evidence type="ECO:0000256" key="8">
    <source>
        <dbReference type="ARBA" id="ARBA00022989"/>
    </source>
</evidence>
<evidence type="ECO:0000256" key="9">
    <source>
        <dbReference type="ARBA" id="ARBA00023136"/>
    </source>
</evidence>
<keyword evidence="10 11" id="KW-0961">Cell wall biogenesis/degradation</keyword>
<dbReference type="PANTHER" id="PTHR30474">
    <property type="entry name" value="CELL CYCLE PROTEIN"/>
    <property type="match status" value="1"/>
</dbReference>
<dbReference type="GO" id="GO:0008360">
    <property type="term" value="P:regulation of cell shape"/>
    <property type="evidence" value="ECO:0007669"/>
    <property type="project" value="UniProtKB-KW"/>
</dbReference>
<dbReference type="RefSeq" id="WP_114563781.1">
    <property type="nucleotide sequence ID" value="NZ_CP031124.1"/>
</dbReference>
<keyword evidence="3 11" id="KW-0328">Glycosyltransferase</keyword>
<dbReference type="NCBIfam" id="TIGR02210">
    <property type="entry name" value="rodA_shape"/>
    <property type="match status" value="1"/>
</dbReference>
<dbReference type="EMBL" id="CP031124">
    <property type="protein sequence ID" value="AXF86733.1"/>
    <property type="molecule type" value="Genomic_DNA"/>
</dbReference>
<feature type="transmembrane region" description="Helical" evidence="11">
    <location>
        <begin position="106"/>
        <end position="129"/>
    </location>
</feature>
<comment type="function">
    <text evidence="11">Peptidoglycan polymerase that is essential for cell wall elongation.</text>
</comment>
<evidence type="ECO:0000256" key="6">
    <source>
        <dbReference type="ARBA" id="ARBA00022960"/>
    </source>
</evidence>
<dbReference type="PROSITE" id="PS00428">
    <property type="entry name" value="FTSW_RODA_SPOVE"/>
    <property type="match status" value="1"/>
</dbReference>
<dbReference type="InterPro" id="IPR001182">
    <property type="entry name" value="FtsW/RodA"/>
</dbReference>
<dbReference type="OrthoDB" id="9768187at2"/>
<feature type="transmembrane region" description="Helical" evidence="11">
    <location>
        <begin position="189"/>
        <end position="207"/>
    </location>
</feature>
<keyword evidence="4 11" id="KW-0808">Transferase</keyword>
<accession>A0A345DEE5</accession>
<comment type="pathway">
    <text evidence="11">Cell wall biogenesis; peptidoglycan biosynthesis.</text>
</comment>
<dbReference type="InterPro" id="IPR011923">
    <property type="entry name" value="RodA/MrdB"/>
</dbReference>
<comment type="similarity">
    <text evidence="11">Belongs to the SEDS family. MrdB/RodA subfamily.</text>
</comment>
<evidence type="ECO:0000256" key="1">
    <source>
        <dbReference type="ARBA" id="ARBA00004141"/>
    </source>
</evidence>
<feature type="transmembrane region" description="Helical" evidence="11">
    <location>
        <begin position="165"/>
        <end position="182"/>
    </location>
</feature>
<comment type="catalytic activity">
    <reaction evidence="11">
        <text>[GlcNAc-(1-&gt;4)-Mur2Ac(oyl-L-Ala-gamma-D-Glu-L-Lys-D-Ala-D-Ala)](n)-di-trans,octa-cis-undecaprenyl diphosphate + beta-D-GlcNAc-(1-&gt;4)-Mur2Ac(oyl-L-Ala-gamma-D-Glu-L-Lys-D-Ala-D-Ala)-di-trans,octa-cis-undecaprenyl diphosphate = [GlcNAc-(1-&gt;4)-Mur2Ac(oyl-L-Ala-gamma-D-Glu-L-Lys-D-Ala-D-Ala)](n+1)-di-trans,octa-cis-undecaprenyl diphosphate + di-trans,octa-cis-undecaprenyl diphosphate + H(+)</text>
        <dbReference type="Rhea" id="RHEA:23708"/>
        <dbReference type="Rhea" id="RHEA-COMP:9602"/>
        <dbReference type="Rhea" id="RHEA-COMP:9603"/>
        <dbReference type="ChEBI" id="CHEBI:15378"/>
        <dbReference type="ChEBI" id="CHEBI:58405"/>
        <dbReference type="ChEBI" id="CHEBI:60033"/>
        <dbReference type="ChEBI" id="CHEBI:78435"/>
        <dbReference type="EC" id="2.4.99.28"/>
    </reaction>
</comment>
<dbReference type="GO" id="GO:0032153">
    <property type="term" value="C:cell division site"/>
    <property type="evidence" value="ECO:0007669"/>
    <property type="project" value="TreeGrafter"/>
</dbReference>
<keyword evidence="13" id="KW-1185">Reference proteome</keyword>
<dbReference type="GO" id="GO:0071555">
    <property type="term" value="P:cell wall organization"/>
    <property type="evidence" value="ECO:0007669"/>
    <property type="project" value="UniProtKB-KW"/>
</dbReference>
<organism evidence="12 13">
    <name type="scientific">Ephemeroptericola cinctiostellae</name>
    <dbReference type="NCBI Taxonomy" id="2268024"/>
    <lineage>
        <taxon>Bacteria</taxon>
        <taxon>Pseudomonadati</taxon>
        <taxon>Pseudomonadota</taxon>
        <taxon>Betaproteobacteria</taxon>
        <taxon>Burkholderiales</taxon>
        <taxon>Burkholderiaceae</taxon>
        <taxon>Ephemeroptericola</taxon>
    </lineage>
</organism>
<keyword evidence="2 11" id="KW-1003">Cell membrane</keyword>
<keyword evidence="11" id="KW-0997">Cell inner membrane</keyword>
<dbReference type="Proteomes" id="UP000252182">
    <property type="component" value="Chromosome"/>
</dbReference>
<evidence type="ECO:0000256" key="3">
    <source>
        <dbReference type="ARBA" id="ARBA00022676"/>
    </source>
</evidence>
<feature type="transmembrane region" description="Helical" evidence="11">
    <location>
        <begin position="53"/>
        <end position="69"/>
    </location>
</feature>
<sequence length="369" mass="40239">MRLSAQPQLSGIRKVFAPLDGVMIFVLMLIAALSIVTMYSASSDIPDRFPDHIRNLIIGFFVMLTFAYIPPQWLMKAAVPLYALGVVLLIGVAVVGQTRLGAKRWLNLGVVIQPSELLKIAVPLMLSYYFHLTGVISGKRAWTAFGLAALLLLVPFLLIAKQPDLGTALLVVFAGSYVIFFAGLSWKVIVGLLTSAVVSFPIMWQFLKPYQRTRIEVLLNPSSDPRGAGFHILQAETAIGSGGWLGKGFEQGTQTHLKFLPERSTDFLLAVLSEEFGLIGVLLLLVLYSVLIFRGLSIAHDASTRFERLLAGAITMIIFTYAFVNMGMVAGMLPVVGVPLPFMSYGGTALITLGVGCGMLMSVRHHRIR</sequence>
<dbReference type="GO" id="GO:0051301">
    <property type="term" value="P:cell division"/>
    <property type="evidence" value="ECO:0007669"/>
    <property type="project" value="InterPro"/>
</dbReference>
<feature type="transmembrane region" description="Helical" evidence="11">
    <location>
        <begin position="309"/>
        <end position="336"/>
    </location>
</feature>
<evidence type="ECO:0000313" key="13">
    <source>
        <dbReference type="Proteomes" id="UP000252182"/>
    </source>
</evidence>
<dbReference type="EC" id="2.4.99.28" evidence="11"/>
<feature type="transmembrane region" description="Helical" evidence="11">
    <location>
        <begin position="81"/>
        <end position="100"/>
    </location>
</feature>
<keyword evidence="6 11" id="KW-0133">Cell shape</keyword>
<proteinExistence type="inferred from homology"/>
<evidence type="ECO:0000256" key="2">
    <source>
        <dbReference type="ARBA" id="ARBA00022475"/>
    </source>
</evidence>
<dbReference type="InterPro" id="IPR018365">
    <property type="entry name" value="Cell_cycle_FtsW-rel_CS"/>
</dbReference>
<keyword evidence="8 11" id="KW-1133">Transmembrane helix</keyword>
<protein>
    <recommendedName>
        <fullName evidence="11">Peptidoglycan glycosyltransferase MrdB</fullName>
        <shortName evidence="11">PGT</shortName>
        <ecNumber evidence="11">2.4.99.28</ecNumber>
    </recommendedName>
    <alternativeName>
        <fullName evidence="11">Cell elongation protein RodA</fullName>
    </alternativeName>
    <alternativeName>
        <fullName evidence="11">Cell wall polymerase</fullName>
    </alternativeName>
    <alternativeName>
        <fullName evidence="11">Peptidoglycan polymerase</fullName>
        <shortName evidence="11">PG polymerase</shortName>
    </alternativeName>
</protein>
<evidence type="ECO:0000256" key="7">
    <source>
        <dbReference type="ARBA" id="ARBA00022984"/>
    </source>
</evidence>
<feature type="transmembrane region" description="Helical" evidence="11">
    <location>
        <begin position="276"/>
        <end position="297"/>
    </location>
</feature>